<dbReference type="InterPro" id="IPR038781">
    <property type="entry name" value="C365.16-ike"/>
</dbReference>
<evidence type="ECO:0000313" key="3">
    <source>
        <dbReference type="Proteomes" id="UP000193685"/>
    </source>
</evidence>
<dbReference type="GeneID" id="63785676"/>
<organism evidence="2 3">
    <name type="scientific">Protomyces lactucae-debilis</name>
    <dbReference type="NCBI Taxonomy" id="2754530"/>
    <lineage>
        <taxon>Eukaryota</taxon>
        <taxon>Fungi</taxon>
        <taxon>Dikarya</taxon>
        <taxon>Ascomycota</taxon>
        <taxon>Taphrinomycotina</taxon>
        <taxon>Taphrinomycetes</taxon>
        <taxon>Taphrinales</taxon>
        <taxon>Protomycetaceae</taxon>
        <taxon>Protomyces</taxon>
    </lineage>
</organism>
<sequence>MAKEHRARLPSRLTVDLLSAAAASATISPIICIIDRSIIEATSGKSPSIIQSMKTSTRHLIRSPVSFLTSLPFLLLYGVYFATYATANVFDTIQTRAVPEWSKQTNGFGKFIATTAVNLSACVYKDVHYAKLFGTGQPRPLPLASYGLFSARDSLTIFASFNVPSLLAPYIGLNVAQLTVPCAMQLFSTPMHLLGLDVYNRPGPSIPIASRWQEVKKRYWKSTAARIMRILPAFGVAGIVNRDVRRRGMSMIQ</sequence>
<dbReference type="OMA" id="RRNWFIS"/>
<keyword evidence="3" id="KW-1185">Reference proteome</keyword>
<keyword evidence="1" id="KW-0812">Transmembrane</keyword>
<proteinExistence type="predicted"/>
<dbReference type="AlphaFoldDB" id="A0A1Y2FI69"/>
<dbReference type="STRING" id="56484.A0A1Y2FI69"/>
<comment type="caution">
    <text evidence="2">The sequence shown here is derived from an EMBL/GenBank/DDBJ whole genome shotgun (WGS) entry which is preliminary data.</text>
</comment>
<dbReference type="RefSeq" id="XP_040725934.1">
    <property type="nucleotide sequence ID" value="XM_040869077.1"/>
</dbReference>
<evidence type="ECO:0000313" key="2">
    <source>
        <dbReference type="EMBL" id="ORY83639.1"/>
    </source>
</evidence>
<gene>
    <name evidence="2" type="ORF">BCR37DRAFT_378606</name>
</gene>
<protein>
    <recommendedName>
        <fullName evidence="4">Sequence orphan</fullName>
    </recommendedName>
</protein>
<name>A0A1Y2FI69_PROLT</name>
<dbReference type="OrthoDB" id="275936at2759"/>
<keyword evidence="1" id="KW-0472">Membrane</keyword>
<feature type="transmembrane region" description="Helical" evidence="1">
    <location>
        <begin position="60"/>
        <end position="82"/>
    </location>
</feature>
<dbReference type="PANTHER" id="PTHR37845:SF1">
    <property type="entry name" value="SEQUENCE ORPHAN"/>
    <property type="match status" value="1"/>
</dbReference>
<dbReference type="GO" id="GO:0005739">
    <property type="term" value="C:mitochondrion"/>
    <property type="evidence" value="ECO:0007669"/>
    <property type="project" value="TreeGrafter"/>
</dbReference>
<reference evidence="2 3" key="1">
    <citation type="submission" date="2016-07" db="EMBL/GenBank/DDBJ databases">
        <title>Pervasive Adenine N6-methylation of Active Genes in Fungi.</title>
        <authorList>
            <consortium name="DOE Joint Genome Institute"/>
            <person name="Mondo S.J."/>
            <person name="Dannebaum R.O."/>
            <person name="Kuo R.C."/>
            <person name="Labutti K."/>
            <person name="Haridas S."/>
            <person name="Kuo A."/>
            <person name="Salamov A."/>
            <person name="Ahrendt S.R."/>
            <person name="Lipzen A."/>
            <person name="Sullivan W."/>
            <person name="Andreopoulos W.B."/>
            <person name="Clum A."/>
            <person name="Lindquist E."/>
            <person name="Daum C."/>
            <person name="Ramamoorthy G.K."/>
            <person name="Gryganskyi A."/>
            <person name="Culley D."/>
            <person name="Magnuson J.K."/>
            <person name="James T.Y."/>
            <person name="O'Malley M.A."/>
            <person name="Stajich J.E."/>
            <person name="Spatafora J.W."/>
            <person name="Visel A."/>
            <person name="Grigoriev I.V."/>
        </authorList>
    </citation>
    <scope>NUCLEOTIDE SEQUENCE [LARGE SCALE GENOMIC DNA]</scope>
    <source>
        <strain evidence="2 3">12-1054</strain>
    </source>
</reference>
<dbReference type="Proteomes" id="UP000193685">
    <property type="component" value="Unassembled WGS sequence"/>
</dbReference>
<evidence type="ECO:0000256" key="1">
    <source>
        <dbReference type="SAM" id="Phobius"/>
    </source>
</evidence>
<dbReference type="PANTHER" id="PTHR37845">
    <property type="entry name" value="SEQUENCE ORPHAN"/>
    <property type="match status" value="1"/>
</dbReference>
<accession>A0A1Y2FI69</accession>
<evidence type="ECO:0008006" key="4">
    <source>
        <dbReference type="Google" id="ProtNLM"/>
    </source>
</evidence>
<keyword evidence="1" id="KW-1133">Transmembrane helix</keyword>
<dbReference type="EMBL" id="MCFI01000007">
    <property type="protein sequence ID" value="ORY83639.1"/>
    <property type="molecule type" value="Genomic_DNA"/>
</dbReference>